<name>H1DDZ7_9BACT</name>
<dbReference type="GeneID" id="98068136"/>
<dbReference type="PATRIC" id="fig|742817.3.peg.517"/>
<keyword evidence="2" id="KW-1185">Reference proteome</keyword>
<sequence length="443" mass="49305">MDPITGAIVKEVAKEAAEKVAEKSADMALNYTADKIDEATRPDKESNALRTCEKITNAIEAGTLSDAAIETRVEASAHSACLFFGIPDAELTEGGAIGVYRNCDIFVGNDVFEYNLEQFKDMGCVSFEDMTKVWAHECGHRILRMDFQEPWPQELGADFFSGVRSEMLGLPSSNFEEMLASTKASPSHPNGIIRVRAIEYGREVVRQLQAQGITPTIENCKAAFANSPFAQVSHENFQREGKLAAFVDDKAWHEKNAKTAQENANYYTKEAAKAVERGDYSHAKDLEQKAQFYQHKANDEMKAASSCTKLVDAEATTDTAEVSTDVEIRRKGGGYDSLDWGWKDTPPHEKHHMPSNASSHLETGEGPCIAMEYEDHVQTASWGNSRDARAYAAAQKELIEQGKFREALQMDIDDIHSKFGDKYDDAIAQMLEYVDELERNNKI</sequence>
<dbReference type="eggNOG" id="ENOG5033CYV">
    <property type="taxonomic scope" value="Bacteria"/>
</dbReference>
<organism evidence="1 2">
    <name type="scientific">Odoribacter laneus YIT 12061</name>
    <dbReference type="NCBI Taxonomy" id="742817"/>
    <lineage>
        <taxon>Bacteria</taxon>
        <taxon>Pseudomonadati</taxon>
        <taxon>Bacteroidota</taxon>
        <taxon>Bacteroidia</taxon>
        <taxon>Bacteroidales</taxon>
        <taxon>Odoribacteraceae</taxon>
        <taxon>Odoribacter</taxon>
    </lineage>
</organism>
<accession>H1DDZ7</accession>
<dbReference type="STRING" id="742817.HMPREF9449_00483"/>
<dbReference type="HOGENOM" id="CLU_617963_0_0_10"/>
<dbReference type="RefSeq" id="WP_009135637.1">
    <property type="nucleotide sequence ID" value="NZ_JH594596.1"/>
</dbReference>
<evidence type="ECO:0000313" key="1">
    <source>
        <dbReference type="EMBL" id="EHP50794.1"/>
    </source>
</evidence>
<dbReference type="Proteomes" id="UP000004892">
    <property type="component" value="Unassembled WGS sequence"/>
</dbReference>
<dbReference type="EMBL" id="ADMC01000005">
    <property type="protein sequence ID" value="EHP50794.1"/>
    <property type="molecule type" value="Genomic_DNA"/>
</dbReference>
<evidence type="ECO:0000313" key="2">
    <source>
        <dbReference type="Proteomes" id="UP000004892"/>
    </source>
</evidence>
<dbReference type="AlphaFoldDB" id="H1DDZ7"/>
<protein>
    <submittedName>
        <fullName evidence="1">Uncharacterized protein</fullName>
    </submittedName>
</protein>
<gene>
    <name evidence="1" type="ORF">HMPREF9449_00483</name>
</gene>
<reference evidence="1 2" key="1">
    <citation type="submission" date="2012-01" db="EMBL/GenBank/DDBJ databases">
        <title>The Genome Sequence of Odoribacter laneus YIT 12061.</title>
        <authorList>
            <consortium name="The Broad Institute Genome Sequencing Platform"/>
            <person name="Earl A."/>
            <person name="Ward D."/>
            <person name="Feldgarden M."/>
            <person name="Gevers D."/>
            <person name="Morotomi M."/>
            <person name="Young S.K."/>
            <person name="Zeng Q."/>
            <person name="Gargeya S."/>
            <person name="Fitzgerald M."/>
            <person name="Haas B."/>
            <person name="Abouelleil A."/>
            <person name="Alvarado L."/>
            <person name="Arachchi H.M."/>
            <person name="Berlin A."/>
            <person name="Chapman S.B."/>
            <person name="Gearin G."/>
            <person name="Goldberg J."/>
            <person name="Griggs A."/>
            <person name="Gujja S."/>
            <person name="Hansen M."/>
            <person name="Heiman D."/>
            <person name="Howarth C."/>
            <person name="Larimer J."/>
            <person name="Lui A."/>
            <person name="MacDonald P.J.P."/>
            <person name="McCowen C."/>
            <person name="Montmayeur A."/>
            <person name="Murphy C."/>
            <person name="Neiman D."/>
            <person name="Pearson M."/>
            <person name="Priest M."/>
            <person name="Roberts A."/>
            <person name="Saif S."/>
            <person name="Shea T."/>
            <person name="Sisk P."/>
            <person name="Stolte C."/>
            <person name="Sykes S."/>
            <person name="Wortman J."/>
            <person name="Nusbaum C."/>
            <person name="Birren B."/>
        </authorList>
    </citation>
    <scope>NUCLEOTIDE SEQUENCE [LARGE SCALE GENOMIC DNA]</scope>
    <source>
        <strain evidence="1 2">YIT 12061</strain>
    </source>
</reference>
<comment type="caution">
    <text evidence="1">The sequence shown here is derived from an EMBL/GenBank/DDBJ whole genome shotgun (WGS) entry which is preliminary data.</text>
</comment>
<proteinExistence type="predicted"/>